<reference evidence="2" key="3">
    <citation type="submission" date="2021-05" db="UniProtKB">
        <authorList>
            <consortium name="EnsemblPlants"/>
        </authorList>
    </citation>
    <scope>IDENTIFICATION</scope>
    <source>
        <strain evidence="2">cv. B73</strain>
    </source>
</reference>
<name>A0A804LD44_MAIZE</name>
<sequence>MFPATGQLEPASIWLAQASHGPRLLPEQILLRLAGRSLGEVAEHHRPGRHVVRQPSPAEADDVVRGGSRAVPERDERARRLAPVVVGPRDHRGVEHRGVPEQHRLHLDGADVLAARDDDVLGPVLELDVPVRVAHAEVARAQPPAAHGLLRGPRVLVVPAHDRVPPEHHLAHGAPVGGQRLHARRVLDGDLLDHGVSDALQRLHPGALRGRQRVPLGLPHARRRRAVRLGEPVPVRDVEAELVHLGQHLRRRRRAARGDADPPRQRLPIRRRRVREHAEHRGRAAHVGDAVAHDVVEDHPGGHAADADARAALRRGGPHHAPPVAVEHRHGPEVHGHGRHLVDEHRGQRVEERAAVAVDDALGPRRGARRVVQRYRVALVCRPPDFEVARRAPQKRFVLRDRDAAVVAAAAVAGAAAAAGVRDRDDERKPVFGVGEEPERVAGHGVELRLHEEDLGFRVFQQDGHHGRVVAGVERAQDGAGHRHAEMELVHRRYVRGDDRDLIRRAAHTEK</sequence>
<evidence type="ECO:0000313" key="3">
    <source>
        <dbReference type="Proteomes" id="UP000007305"/>
    </source>
</evidence>
<dbReference type="AlphaFoldDB" id="A0A804LD44"/>
<feature type="region of interest" description="Disordered" evidence="1">
    <location>
        <begin position="252"/>
        <end position="286"/>
    </location>
</feature>
<feature type="region of interest" description="Disordered" evidence="1">
    <location>
        <begin position="314"/>
        <end position="338"/>
    </location>
</feature>
<feature type="region of interest" description="Disordered" evidence="1">
    <location>
        <begin position="46"/>
        <end position="76"/>
    </location>
</feature>
<dbReference type="Gramene" id="Zm00001eb002710_T001">
    <property type="protein sequence ID" value="Zm00001eb002710_P001"/>
    <property type="gene ID" value="Zm00001eb002710"/>
</dbReference>
<protein>
    <submittedName>
        <fullName evidence="2">Uncharacterized protein</fullName>
    </submittedName>
</protein>
<reference evidence="3" key="1">
    <citation type="submission" date="2015-12" db="EMBL/GenBank/DDBJ databases">
        <title>Update maize B73 reference genome by single molecule sequencing technologies.</title>
        <authorList>
            <consortium name="Maize Genome Sequencing Project"/>
            <person name="Ware D."/>
        </authorList>
    </citation>
    <scope>NUCLEOTIDE SEQUENCE [LARGE SCALE GENOMIC DNA]</scope>
    <source>
        <strain evidence="3">cv. B73</strain>
    </source>
</reference>
<dbReference type="EnsemblPlants" id="Zm00001eb002710_T001">
    <property type="protein sequence ID" value="Zm00001eb002710_P001"/>
    <property type="gene ID" value="Zm00001eb002710"/>
</dbReference>
<reference evidence="2" key="2">
    <citation type="submission" date="2019-07" db="EMBL/GenBank/DDBJ databases">
        <authorList>
            <person name="Seetharam A."/>
            <person name="Woodhouse M."/>
            <person name="Cannon E."/>
        </authorList>
    </citation>
    <scope>NUCLEOTIDE SEQUENCE [LARGE SCALE GENOMIC DNA]</scope>
    <source>
        <strain evidence="2">cv. B73</strain>
    </source>
</reference>
<organism evidence="2 3">
    <name type="scientific">Zea mays</name>
    <name type="common">Maize</name>
    <dbReference type="NCBI Taxonomy" id="4577"/>
    <lineage>
        <taxon>Eukaryota</taxon>
        <taxon>Viridiplantae</taxon>
        <taxon>Streptophyta</taxon>
        <taxon>Embryophyta</taxon>
        <taxon>Tracheophyta</taxon>
        <taxon>Spermatophyta</taxon>
        <taxon>Magnoliopsida</taxon>
        <taxon>Liliopsida</taxon>
        <taxon>Poales</taxon>
        <taxon>Poaceae</taxon>
        <taxon>PACMAD clade</taxon>
        <taxon>Panicoideae</taxon>
        <taxon>Andropogonodae</taxon>
        <taxon>Andropogoneae</taxon>
        <taxon>Tripsacinae</taxon>
        <taxon>Zea</taxon>
    </lineage>
</organism>
<feature type="compositionally biased region" description="Basic and acidic residues" evidence="1">
    <location>
        <begin position="326"/>
        <end position="338"/>
    </location>
</feature>
<accession>A0A804LD44</accession>
<evidence type="ECO:0000313" key="2">
    <source>
        <dbReference type="EnsemblPlants" id="Zm00001eb002710_P001"/>
    </source>
</evidence>
<dbReference type="InParanoid" id="A0A804LD44"/>
<keyword evidence="3" id="KW-1185">Reference proteome</keyword>
<dbReference type="Proteomes" id="UP000007305">
    <property type="component" value="Chromosome 1"/>
</dbReference>
<proteinExistence type="predicted"/>
<evidence type="ECO:0000256" key="1">
    <source>
        <dbReference type="SAM" id="MobiDB-lite"/>
    </source>
</evidence>